<keyword evidence="2" id="KW-1185">Reference proteome</keyword>
<organism evidence="1 2">
    <name type="scientific">Streptomyces populi</name>
    <dbReference type="NCBI Taxonomy" id="2058924"/>
    <lineage>
        <taxon>Bacteria</taxon>
        <taxon>Bacillati</taxon>
        <taxon>Actinomycetota</taxon>
        <taxon>Actinomycetes</taxon>
        <taxon>Kitasatosporales</taxon>
        <taxon>Streptomycetaceae</taxon>
        <taxon>Streptomyces</taxon>
    </lineage>
</organism>
<name>A0A2I0SYD2_9ACTN</name>
<dbReference type="Proteomes" id="UP000236178">
    <property type="component" value="Unassembled WGS sequence"/>
</dbReference>
<sequence>MTSWSSENPSSRAFVDPYAVHPRDSAWTAAAQPGDDIDALLPPPDPARRLSFTLDPRDQRRLALHATLTAVGVPPMPEDRAAIDQISALPADVNEVLQRWLHHTA</sequence>
<dbReference type="AlphaFoldDB" id="A0A2I0SYD2"/>
<gene>
    <name evidence="1" type="ORF">CW362_00405</name>
</gene>
<accession>A0A2I0SYD2</accession>
<dbReference type="RefSeq" id="WP_103547205.1">
    <property type="nucleotide sequence ID" value="NZ_JBHJSK010000002.1"/>
</dbReference>
<comment type="caution">
    <text evidence="1">The sequence shown here is derived from an EMBL/GenBank/DDBJ whole genome shotgun (WGS) entry which is preliminary data.</text>
</comment>
<evidence type="ECO:0000313" key="1">
    <source>
        <dbReference type="EMBL" id="PKT74895.1"/>
    </source>
</evidence>
<proteinExistence type="predicted"/>
<reference evidence="1 2" key="1">
    <citation type="submission" date="2017-12" db="EMBL/GenBank/DDBJ databases">
        <title>Streptomyces populusis sp. nov., a novel endophytic actinobacterium isolated from stems of Populus adenopoda Maxim.</title>
        <authorList>
            <person name="Wang Z."/>
        </authorList>
    </citation>
    <scope>NUCLEOTIDE SEQUENCE [LARGE SCALE GENOMIC DNA]</scope>
    <source>
        <strain evidence="1 2">A249</strain>
    </source>
</reference>
<dbReference type="OrthoDB" id="4231060at2"/>
<evidence type="ECO:0000313" key="2">
    <source>
        <dbReference type="Proteomes" id="UP000236178"/>
    </source>
</evidence>
<protein>
    <submittedName>
        <fullName evidence="1">Uncharacterized protein</fullName>
    </submittedName>
</protein>
<dbReference type="EMBL" id="PJOS01000001">
    <property type="protein sequence ID" value="PKT74895.1"/>
    <property type="molecule type" value="Genomic_DNA"/>
</dbReference>